<evidence type="ECO:0000313" key="3">
    <source>
        <dbReference type="Proteomes" id="UP000243686"/>
    </source>
</evidence>
<dbReference type="GO" id="GO:0060294">
    <property type="term" value="P:cilium movement involved in cell motility"/>
    <property type="evidence" value="ECO:0007669"/>
    <property type="project" value="TreeGrafter"/>
</dbReference>
<organism evidence="2 3">
    <name type="scientific">Opisthorchis viverrini</name>
    <name type="common">Southeast Asian liver fluke</name>
    <dbReference type="NCBI Taxonomy" id="6198"/>
    <lineage>
        <taxon>Eukaryota</taxon>
        <taxon>Metazoa</taxon>
        <taxon>Spiralia</taxon>
        <taxon>Lophotrochozoa</taxon>
        <taxon>Platyhelminthes</taxon>
        <taxon>Trematoda</taxon>
        <taxon>Digenea</taxon>
        <taxon>Opisthorchiida</taxon>
        <taxon>Opisthorchiata</taxon>
        <taxon>Opisthorchiidae</taxon>
        <taxon>Opisthorchis</taxon>
    </lineage>
</organism>
<dbReference type="PANTHER" id="PTHR10676">
    <property type="entry name" value="DYNEIN HEAVY CHAIN FAMILY PROTEIN"/>
    <property type="match status" value="1"/>
</dbReference>
<gene>
    <name evidence="2" type="ORF">X801_05932</name>
</gene>
<dbReference type="GO" id="GO:0008569">
    <property type="term" value="F:minus-end-directed microtubule motor activity"/>
    <property type="evidence" value="ECO:0007669"/>
    <property type="project" value="TreeGrafter"/>
</dbReference>
<evidence type="ECO:0000259" key="1">
    <source>
        <dbReference type="Pfam" id="PF08393"/>
    </source>
</evidence>
<dbReference type="InterPro" id="IPR026983">
    <property type="entry name" value="DHC"/>
</dbReference>
<dbReference type="InterPro" id="IPR042228">
    <property type="entry name" value="Dynein_linker_3"/>
</dbReference>
<dbReference type="PANTHER" id="PTHR10676:SF343">
    <property type="entry name" value="DYNEIN AXONEMAL HEAVY CHAIN 10"/>
    <property type="match status" value="1"/>
</dbReference>
<keyword evidence="3" id="KW-1185">Reference proteome</keyword>
<name>A0A1S8WV35_OPIVI</name>
<dbReference type="GO" id="GO:0051959">
    <property type="term" value="F:dynein light intermediate chain binding"/>
    <property type="evidence" value="ECO:0007669"/>
    <property type="project" value="InterPro"/>
</dbReference>
<dbReference type="Gene3D" id="3.20.180.20">
    <property type="entry name" value="Dynein heavy chain, N-terminal domain 2"/>
    <property type="match status" value="1"/>
</dbReference>
<feature type="domain" description="Dynein heavy chain linker" evidence="1">
    <location>
        <begin position="1"/>
        <end position="52"/>
    </location>
</feature>
<dbReference type="Proteomes" id="UP000243686">
    <property type="component" value="Unassembled WGS sequence"/>
</dbReference>
<dbReference type="GO" id="GO:0097729">
    <property type="term" value="C:9+2 motile cilium"/>
    <property type="evidence" value="ECO:0007669"/>
    <property type="project" value="TreeGrafter"/>
</dbReference>
<dbReference type="Pfam" id="PF08393">
    <property type="entry name" value="DHC_N2"/>
    <property type="match status" value="1"/>
</dbReference>
<reference evidence="2 3" key="1">
    <citation type="submission" date="2015-03" db="EMBL/GenBank/DDBJ databases">
        <title>Draft genome of the nematode, Opisthorchis viverrini.</title>
        <authorList>
            <person name="Mitreva M."/>
        </authorList>
    </citation>
    <scope>NUCLEOTIDE SEQUENCE [LARGE SCALE GENOMIC DNA]</scope>
    <source>
        <strain evidence="2">Khon Kaen</strain>
    </source>
</reference>
<dbReference type="EMBL" id="KV894415">
    <property type="protein sequence ID" value="OON18221.1"/>
    <property type="molecule type" value="Genomic_DNA"/>
</dbReference>
<dbReference type="InterPro" id="IPR013602">
    <property type="entry name" value="Dynein_heavy_linker"/>
</dbReference>
<dbReference type="GO" id="GO:0030286">
    <property type="term" value="C:dynein complex"/>
    <property type="evidence" value="ECO:0007669"/>
    <property type="project" value="InterPro"/>
</dbReference>
<accession>A0A1S8WV35</accession>
<dbReference type="AlphaFoldDB" id="A0A1S8WV35"/>
<sequence length="67" mass="7597">MANELELCQKALNDYLDAKRNAFPRFYFISDDEVLNILGGKEAEAIQEHIIKPRGLVCVGYFTGFTV</sequence>
<dbReference type="GO" id="GO:0045505">
    <property type="term" value="F:dynein intermediate chain binding"/>
    <property type="evidence" value="ECO:0007669"/>
    <property type="project" value="InterPro"/>
</dbReference>
<protein>
    <recommendedName>
        <fullName evidence="1">Dynein heavy chain linker domain-containing protein</fullName>
    </recommendedName>
</protein>
<proteinExistence type="predicted"/>
<evidence type="ECO:0000313" key="2">
    <source>
        <dbReference type="EMBL" id="OON18221.1"/>
    </source>
</evidence>